<gene>
    <name evidence="3" type="ORF">HAV22_15760</name>
</gene>
<evidence type="ECO:0000256" key="1">
    <source>
        <dbReference type="ARBA" id="ARBA00022729"/>
    </source>
</evidence>
<dbReference type="RefSeq" id="WP_166860150.1">
    <property type="nucleotide sequence ID" value="NZ_JAAQOM010000009.1"/>
</dbReference>
<name>A0ABX0PF57_9BURK</name>
<keyword evidence="1" id="KW-0732">Signal</keyword>
<dbReference type="Proteomes" id="UP000716322">
    <property type="component" value="Unassembled WGS sequence"/>
</dbReference>
<dbReference type="InterPro" id="IPR024370">
    <property type="entry name" value="PBP_domain"/>
</dbReference>
<dbReference type="Gene3D" id="3.40.190.10">
    <property type="entry name" value="Periplasmic binding protein-like II"/>
    <property type="match status" value="2"/>
</dbReference>
<feature type="domain" description="PBP" evidence="2">
    <location>
        <begin position="31"/>
        <end position="259"/>
    </location>
</feature>
<evidence type="ECO:0000313" key="3">
    <source>
        <dbReference type="EMBL" id="NIA55093.1"/>
    </source>
</evidence>
<dbReference type="Pfam" id="PF12849">
    <property type="entry name" value="PBP_like_2"/>
    <property type="match status" value="1"/>
</dbReference>
<organism evidence="3 4">
    <name type="scientific">Telluria antibiotica</name>
    <dbReference type="NCBI Taxonomy" id="2717319"/>
    <lineage>
        <taxon>Bacteria</taxon>
        <taxon>Pseudomonadati</taxon>
        <taxon>Pseudomonadota</taxon>
        <taxon>Betaproteobacteria</taxon>
        <taxon>Burkholderiales</taxon>
        <taxon>Oxalobacteraceae</taxon>
        <taxon>Telluria group</taxon>
        <taxon>Telluria</taxon>
    </lineage>
</organism>
<reference evidence="3 4" key="1">
    <citation type="submission" date="2020-03" db="EMBL/GenBank/DDBJ databases">
        <title>Genome sequence of strain Massilia sp. TW-1.</title>
        <authorList>
            <person name="Chaudhary D.K."/>
        </authorList>
    </citation>
    <scope>NUCLEOTIDE SEQUENCE [LARGE SCALE GENOMIC DNA]</scope>
    <source>
        <strain evidence="3 4">TW-1</strain>
    </source>
</reference>
<dbReference type="EMBL" id="JAAQOM010000009">
    <property type="protein sequence ID" value="NIA55093.1"/>
    <property type="molecule type" value="Genomic_DNA"/>
</dbReference>
<evidence type="ECO:0000313" key="4">
    <source>
        <dbReference type="Proteomes" id="UP000716322"/>
    </source>
</evidence>
<protein>
    <recommendedName>
        <fullName evidence="2">PBP domain-containing protein</fullName>
    </recommendedName>
</protein>
<sequence>MRRRDACIVLAGAGVLATVACTPGHGDVRAAQESLLVGGAAAMVPLARALAQAFVQGRADVAIVVERGGSLPAYIAASRGAIDVAAMTRALSDTEDDAGARQYLIARDDIGIVVNRNQALRSLTRAQVRAAFAGEIANWRALGGPDAPLSVYAHARDATARRSAELLLLGGGALALDARECADDTALAAAVAADPTAIGYLPGHARAGAGADGLALLAVDGVEATCAAVLSGRYPFTHGFHLLLHGAPGGTRAEFVRFARSPAGQAIVERLGLVAVC</sequence>
<dbReference type="PANTHER" id="PTHR30570:SF1">
    <property type="entry name" value="PHOSPHATE-BINDING PROTEIN PSTS"/>
    <property type="match status" value="1"/>
</dbReference>
<dbReference type="SUPFAM" id="SSF53850">
    <property type="entry name" value="Periplasmic binding protein-like II"/>
    <property type="match status" value="1"/>
</dbReference>
<keyword evidence="4" id="KW-1185">Reference proteome</keyword>
<accession>A0ABX0PF57</accession>
<dbReference type="PROSITE" id="PS51257">
    <property type="entry name" value="PROKAR_LIPOPROTEIN"/>
    <property type="match status" value="1"/>
</dbReference>
<comment type="caution">
    <text evidence="3">The sequence shown here is derived from an EMBL/GenBank/DDBJ whole genome shotgun (WGS) entry which is preliminary data.</text>
</comment>
<dbReference type="InterPro" id="IPR050811">
    <property type="entry name" value="Phosphate_ABC_transporter"/>
</dbReference>
<evidence type="ECO:0000259" key="2">
    <source>
        <dbReference type="Pfam" id="PF12849"/>
    </source>
</evidence>
<dbReference type="PANTHER" id="PTHR30570">
    <property type="entry name" value="PERIPLASMIC PHOSPHATE BINDING COMPONENT OF PHOSPHATE ABC TRANSPORTER"/>
    <property type="match status" value="1"/>
</dbReference>
<proteinExistence type="predicted"/>